<evidence type="ECO:0000313" key="2">
    <source>
        <dbReference type="EMBL" id="HEN16680.1"/>
    </source>
</evidence>
<dbReference type="AlphaFoldDB" id="A0A7C2K1E7"/>
<keyword evidence="1" id="KW-0732">Signal</keyword>
<feature type="chain" id="PRO_5027677153" evidence="1">
    <location>
        <begin position="26"/>
        <end position="572"/>
    </location>
</feature>
<protein>
    <submittedName>
        <fullName evidence="2">DUF1598 domain-containing protein</fullName>
    </submittedName>
</protein>
<gene>
    <name evidence="2" type="ORF">ENQ76_14565</name>
</gene>
<reference evidence="2" key="1">
    <citation type="journal article" date="2020" name="mSystems">
        <title>Genome- and Community-Level Interaction Insights into Carbon Utilization and Element Cycling Functions of Hydrothermarchaeota in Hydrothermal Sediment.</title>
        <authorList>
            <person name="Zhou Z."/>
            <person name="Liu Y."/>
            <person name="Xu W."/>
            <person name="Pan J."/>
            <person name="Luo Z.H."/>
            <person name="Li M."/>
        </authorList>
    </citation>
    <scope>NUCLEOTIDE SEQUENCE [LARGE SCALE GENOMIC DNA]</scope>
    <source>
        <strain evidence="2">SpSt-339</strain>
    </source>
</reference>
<dbReference type="InterPro" id="IPR011487">
    <property type="entry name" value="DUF1598"/>
</dbReference>
<organism evidence="2">
    <name type="scientific">Schlesneria paludicola</name>
    <dbReference type="NCBI Taxonomy" id="360056"/>
    <lineage>
        <taxon>Bacteria</taxon>
        <taxon>Pseudomonadati</taxon>
        <taxon>Planctomycetota</taxon>
        <taxon>Planctomycetia</taxon>
        <taxon>Planctomycetales</taxon>
        <taxon>Planctomycetaceae</taxon>
        <taxon>Schlesneria</taxon>
    </lineage>
</organism>
<comment type="caution">
    <text evidence="2">The sequence shown here is derived from an EMBL/GenBank/DDBJ whole genome shotgun (WGS) entry which is preliminary data.</text>
</comment>
<evidence type="ECO:0000256" key="1">
    <source>
        <dbReference type="SAM" id="SignalP"/>
    </source>
</evidence>
<name>A0A7C2K1E7_9PLAN</name>
<accession>A0A7C2K1E7</accession>
<proteinExistence type="predicted"/>
<dbReference type="EMBL" id="DSOK01000401">
    <property type="protein sequence ID" value="HEN16680.1"/>
    <property type="molecule type" value="Genomic_DNA"/>
</dbReference>
<sequence length="572" mass="61478">MFRGAGLVRFGLALSLMLSASFTWAADPAKTTVDKHLAAGEFGLAAEAAAAVENPAAKSQLLEQVAAAQLANGSASAARATINRLGDNQRATAWQRAAQQAGLSGGAATAFAVANMIMTNTTDLWRDNGTGDGTISTWGDGTAGNGVRVDPNGLLAWIAARDNTGKLASLGGQIRRADLNADLAQPSRLRFVSLKRLEREVALRLEQGLPIPESMAQFAGLTQVQYVALDQAEGDIILGGPAEGWQYIAPGQPVGVSSGRPTLQLDDFVVVFRAFAQGAADFGCSINTRDAGVKALQEFVAASQSRGPINANSVRNWVRQLQNKLGRQDIVVWGVPADSRVARVIVEADYRMKLIGIDKLEAGKAIPSYFDLLATGPQKNPPPMEALRWWLTMKYDAVLHSPDKNAFEIQGSSVRCLSENQMLTAEGKHLPTGQSEPTNRLFAENFTNHYAELAQRDLVFADMQNIFDLSLVAALIKQERLADRSGWNPGVLAATGTYRPAKHVVPREIDSVVNHKVYNGRDIVVQVAGGVRGDLLAVVNDPAMTKESKELVRLNADAPQLPAGRWWWDAAK</sequence>
<dbReference type="Pfam" id="PF07643">
    <property type="entry name" value="DUF1598"/>
    <property type="match status" value="1"/>
</dbReference>
<feature type="signal peptide" evidence="1">
    <location>
        <begin position="1"/>
        <end position="25"/>
    </location>
</feature>